<accession>A0A8S9J6Y4</accession>
<dbReference type="AlphaFoldDB" id="A0A8S9J6Y4"/>
<reference evidence="2" key="1">
    <citation type="submission" date="2019-12" db="EMBL/GenBank/DDBJ databases">
        <title>Genome sequencing and annotation of Brassica cretica.</title>
        <authorList>
            <person name="Studholme D.J."/>
            <person name="Sarris P.F."/>
        </authorList>
    </citation>
    <scope>NUCLEOTIDE SEQUENCE</scope>
    <source>
        <strain evidence="2">PFS-001/15</strain>
        <tissue evidence="2">Leaf</tissue>
    </source>
</reference>
<protein>
    <submittedName>
        <fullName evidence="2">Uncharacterized protein</fullName>
    </submittedName>
</protein>
<dbReference type="Proteomes" id="UP000712281">
    <property type="component" value="Unassembled WGS sequence"/>
</dbReference>
<name>A0A8S9J6Y4_BRACR</name>
<evidence type="ECO:0000313" key="3">
    <source>
        <dbReference type="Proteomes" id="UP000712281"/>
    </source>
</evidence>
<dbReference type="EMBL" id="QGKW02001660">
    <property type="protein sequence ID" value="KAF2577669.1"/>
    <property type="molecule type" value="Genomic_DNA"/>
</dbReference>
<evidence type="ECO:0000256" key="1">
    <source>
        <dbReference type="SAM" id="MobiDB-lite"/>
    </source>
</evidence>
<comment type="caution">
    <text evidence="2">The sequence shown here is derived from an EMBL/GenBank/DDBJ whole genome shotgun (WGS) entry which is preliminary data.</text>
</comment>
<feature type="region of interest" description="Disordered" evidence="1">
    <location>
        <begin position="70"/>
        <end position="89"/>
    </location>
</feature>
<sequence length="89" mass="10025">MHTVEDILKYIHVSKFSSLTWKYSKIQLCLKWRSPFAPWREAHSGDGSIAMYLLGEGGFRKAGAMERLGQKGRTKVAERPSIFPTPNGA</sequence>
<proteinExistence type="predicted"/>
<organism evidence="2 3">
    <name type="scientific">Brassica cretica</name>
    <name type="common">Mustard</name>
    <dbReference type="NCBI Taxonomy" id="69181"/>
    <lineage>
        <taxon>Eukaryota</taxon>
        <taxon>Viridiplantae</taxon>
        <taxon>Streptophyta</taxon>
        <taxon>Embryophyta</taxon>
        <taxon>Tracheophyta</taxon>
        <taxon>Spermatophyta</taxon>
        <taxon>Magnoliopsida</taxon>
        <taxon>eudicotyledons</taxon>
        <taxon>Gunneridae</taxon>
        <taxon>Pentapetalae</taxon>
        <taxon>rosids</taxon>
        <taxon>malvids</taxon>
        <taxon>Brassicales</taxon>
        <taxon>Brassicaceae</taxon>
        <taxon>Brassiceae</taxon>
        <taxon>Brassica</taxon>
    </lineage>
</organism>
<gene>
    <name evidence="2" type="ORF">F2Q68_00004066</name>
</gene>
<evidence type="ECO:0000313" key="2">
    <source>
        <dbReference type="EMBL" id="KAF2577669.1"/>
    </source>
</evidence>